<keyword evidence="8" id="KW-1185">Reference proteome</keyword>
<dbReference type="PANTHER" id="PTHR24031">
    <property type="entry name" value="RNA HELICASE"/>
    <property type="match status" value="1"/>
</dbReference>
<dbReference type="Gene3D" id="3.40.50.300">
    <property type="entry name" value="P-loop containing nucleotide triphosphate hydrolases"/>
    <property type="match status" value="1"/>
</dbReference>
<dbReference type="GO" id="GO:0003723">
    <property type="term" value="F:RNA binding"/>
    <property type="evidence" value="ECO:0007669"/>
    <property type="project" value="UniProtKB-UniRule"/>
</dbReference>
<dbReference type="GO" id="GO:0016787">
    <property type="term" value="F:hydrolase activity"/>
    <property type="evidence" value="ECO:0007669"/>
    <property type="project" value="UniProtKB-KW"/>
</dbReference>
<dbReference type="OrthoDB" id="4088766at2759"/>
<comment type="similarity">
    <text evidence="5">Belongs to the DEAD box helicase family.</text>
</comment>
<dbReference type="InterPro" id="IPR014001">
    <property type="entry name" value="Helicase_ATP-bd"/>
</dbReference>
<evidence type="ECO:0000256" key="5">
    <source>
        <dbReference type="RuleBase" id="RU365068"/>
    </source>
</evidence>
<evidence type="ECO:0000259" key="6">
    <source>
        <dbReference type="PROSITE" id="PS51192"/>
    </source>
</evidence>
<dbReference type="Pfam" id="PF00270">
    <property type="entry name" value="DEAD"/>
    <property type="match status" value="1"/>
</dbReference>
<comment type="domain">
    <text evidence="5">The Q motif is unique to and characteristic of the DEAD box family of RNA helicases and controls ATP binding and hydrolysis.</text>
</comment>
<organism evidence="7 8">
    <name type="scientific">Wickerhamiella sorbophila</name>
    <dbReference type="NCBI Taxonomy" id="45607"/>
    <lineage>
        <taxon>Eukaryota</taxon>
        <taxon>Fungi</taxon>
        <taxon>Dikarya</taxon>
        <taxon>Ascomycota</taxon>
        <taxon>Saccharomycotina</taxon>
        <taxon>Dipodascomycetes</taxon>
        <taxon>Dipodascales</taxon>
        <taxon>Trichomonascaceae</taxon>
        <taxon>Wickerhamiella</taxon>
    </lineage>
</organism>
<dbReference type="EC" id="3.6.4.13" evidence="5"/>
<evidence type="ECO:0000313" key="7">
    <source>
        <dbReference type="EMBL" id="PRT55454.1"/>
    </source>
</evidence>
<evidence type="ECO:0000313" key="8">
    <source>
        <dbReference type="Proteomes" id="UP000238350"/>
    </source>
</evidence>
<comment type="catalytic activity">
    <reaction evidence="5">
        <text>ATP + H2O = ADP + phosphate + H(+)</text>
        <dbReference type="Rhea" id="RHEA:13065"/>
        <dbReference type="ChEBI" id="CHEBI:15377"/>
        <dbReference type="ChEBI" id="CHEBI:15378"/>
        <dbReference type="ChEBI" id="CHEBI:30616"/>
        <dbReference type="ChEBI" id="CHEBI:43474"/>
        <dbReference type="ChEBI" id="CHEBI:456216"/>
        <dbReference type="EC" id="3.6.4.13"/>
    </reaction>
</comment>
<dbReference type="Proteomes" id="UP000238350">
    <property type="component" value="Unassembled WGS sequence"/>
</dbReference>
<dbReference type="GO" id="GO:0003724">
    <property type="term" value="F:RNA helicase activity"/>
    <property type="evidence" value="ECO:0007669"/>
    <property type="project" value="UniProtKB-EC"/>
</dbReference>
<accession>A0A2T0FKD1</accession>
<proteinExistence type="inferred from homology"/>
<comment type="function">
    <text evidence="5">RNA helicase.</text>
</comment>
<keyword evidence="2 5" id="KW-0378">Hydrolase</keyword>
<evidence type="ECO:0000256" key="1">
    <source>
        <dbReference type="ARBA" id="ARBA00022741"/>
    </source>
</evidence>
<keyword evidence="1 5" id="KW-0547">Nucleotide-binding</keyword>
<dbReference type="STRING" id="45607.A0A2T0FKD1"/>
<name>A0A2T0FKD1_9ASCO</name>
<dbReference type="InterPro" id="IPR011545">
    <property type="entry name" value="DEAD/DEAH_box_helicase_dom"/>
</dbReference>
<reference evidence="7 8" key="1">
    <citation type="submission" date="2017-04" db="EMBL/GenBank/DDBJ databases">
        <title>Genome sequencing of [Candida] sorbophila.</title>
        <authorList>
            <person name="Ahn J.O."/>
        </authorList>
    </citation>
    <scope>NUCLEOTIDE SEQUENCE [LARGE SCALE GENOMIC DNA]</scope>
    <source>
        <strain evidence="7 8">DS02</strain>
    </source>
</reference>
<dbReference type="RefSeq" id="XP_024665399.1">
    <property type="nucleotide sequence ID" value="XM_024809631.1"/>
</dbReference>
<dbReference type="SMART" id="SM00487">
    <property type="entry name" value="DEXDc"/>
    <property type="match status" value="1"/>
</dbReference>
<evidence type="ECO:0000256" key="4">
    <source>
        <dbReference type="ARBA" id="ARBA00022840"/>
    </source>
</evidence>
<gene>
    <name evidence="7" type="ORF">B9G98_03074</name>
</gene>
<evidence type="ECO:0000256" key="3">
    <source>
        <dbReference type="ARBA" id="ARBA00022806"/>
    </source>
</evidence>
<feature type="domain" description="Helicase ATP-binding" evidence="6">
    <location>
        <begin position="54"/>
        <end position="226"/>
    </location>
</feature>
<dbReference type="GO" id="GO:0005524">
    <property type="term" value="F:ATP binding"/>
    <property type="evidence" value="ECO:0007669"/>
    <property type="project" value="UniProtKB-UniRule"/>
</dbReference>
<evidence type="ECO:0000256" key="2">
    <source>
        <dbReference type="ARBA" id="ARBA00022801"/>
    </source>
</evidence>
<keyword evidence="3 5" id="KW-0347">Helicase</keyword>
<dbReference type="InterPro" id="IPR027417">
    <property type="entry name" value="P-loop_NTPase"/>
</dbReference>
<dbReference type="EMBL" id="NDIQ01000021">
    <property type="protein sequence ID" value="PRT55454.1"/>
    <property type="molecule type" value="Genomic_DNA"/>
</dbReference>
<dbReference type="PROSITE" id="PS51192">
    <property type="entry name" value="HELICASE_ATP_BIND_1"/>
    <property type="match status" value="1"/>
</dbReference>
<sequence>MKPSIWPRWLGPGGGRAFSVLRDPRTVTSFEQLGLTPRACAKFPVPTEMQKKMLTVVQSGKSLIARSPPGSGKSVAAALALSKGTKEGPLKNLILVPTGGLAQQYAKLLSSLKIPVRQLYRTGKEYNDEMQHRSFVSGCSTLVATPTRLLDYMNYDASLVDLASLETLVIDELEEYEKKGKVTGVEVLAKYILGKADNPAVIVLSSVQRPLEFLQLAGVFEVQGKKRPFLEVSTDWETAKASVFLTDPNGKTLDTNSDWIHSAKVSIDRYVEALANIWHGDGVVVVPSSVSPREIAQAVFSKLKHRVQILHEQDLVGINFPDLKNLYILGWDQSYDLEKLVYTPQGSGSAVRIALTPAQTTEQGRALLAQQSHL</sequence>
<dbReference type="GeneID" id="36516822"/>
<keyword evidence="5" id="KW-0694">RNA-binding</keyword>
<keyword evidence="4 5" id="KW-0067">ATP-binding</keyword>
<protein>
    <recommendedName>
        <fullName evidence="5">ATP-dependent RNA helicase</fullName>
        <ecNumber evidence="5">3.6.4.13</ecNumber>
    </recommendedName>
</protein>
<comment type="caution">
    <text evidence="7">The sequence shown here is derived from an EMBL/GenBank/DDBJ whole genome shotgun (WGS) entry which is preliminary data.</text>
</comment>
<dbReference type="AlphaFoldDB" id="A0A2T0FKD1"/>
<dbReference type="SUPFAM" id="SSF52540">
    <property type="entry name" value="P-loop containing nucleoside triphosphate hydrolases"/>
    <property type="match status" value="1"/>
</dbReference>